<dbReference type="InterPro" id="IPR009061">
    <property type="entry name" value="DNA-bd_dom_put_sf"/>
</dbReference>
<dbReference type="GO" id="GO:0003700">
    <property type="term" value="F:DNA-binding transcription factor activity"/>
    <property type="evidence" value="ECO:0007669"/>
    <property type="project" value="InterPro"/>
</dbReference>
<dbReference type="GO" id="GO:0003677">
    <property type="term" value="F:DNA binding"/>
    <property type="evidence" value="ECO:0007669"/>
    <property type="project" value="UniProtKB-KW"/>
</dbReference>
<sequence length="140" mass="15571">MLRGVTEESRTLTIAEAAAATGLTPHTLRYYERDGLLLDAVERASSGHRRYTERDLGWIHLLTRLRATGMPIREIREYVDLVRRGEGTEPERMALLQAHRDAVRAQLAEVQEHLAAIEMKIDVYAGRLGSGLPVPEAAAG</sequence>
<protein>
    <submittedName>
        <fullName evidence="3">MerR family transcriptional regulator</fullName>
    </submittedName>
</protein>
<dbReference type="CDD" id="cd01109">
    <property type="entry name" value="HTH_YyaN"/>
    <property type="match status" value="1"/>
</dbReference>
<feature type="domain" description="HTH merR-type" evidence="2">
    <location>
        <begin position="11"/>
        <end position="81"/>
    </location>
</feature>
<dbReference type="AlphaFoldDB" id="A0A7Z8K2V0"/>
<dbReference type="InterPro" id="IPR047057">
    <property type="entry name" value="MerR_fam"/>
</dbReference>
<dbReference type="SUPFAM" id="SSF46955">
    <property type="entry name" value="Putative DNA-binding domain"/>
    <property type="match status" value="1"/>
</dbReference>
<evidence type="ECO:0000313" key="4">
    <source>
        <dbReference type="Proteomes" id="UP000308121"/>
    </source>
</evidence>
<accession>A0A7Z8K2V0</accession>
<gene>
    <name evidence="3" type="ORF">FA014_02530</name>
</gene>
<proteinExistence type="predicted"/>
<dbReference type="Proteomes" id="UP000308121">
    <property type="component" value="Unassembled WGS sequence"/>
</dbReference>
<dbReference type="PROSITE" id="PS00552">
    <property type="entry name" value="HTH_MERR_1"/>
    <property type="match status" value="1"/>
</dbReference>
<name>A0A7Z8K2V0_9CELL</name>
<dbReference type="EMBL" id="SZYE01000008">
    <property type="protein sequence ID" value="TKR27037.1"/>
    <property type="molecule type" value="Genomic_DNA"/>
</dbReference>
<dbReference type="Pfam" id="PF13411">
    <property type="entry name" value="MerR_1"/>
    <property type="match status" value="1"/>
</dbReference>
<dbReference type="Gene3D" id="1.10.1660.10">
    <property type="match status" value="1"/>
</dbReference>
<dbReference type="PANTHER" id="PTHR30204">
    <property type="entry name" value="REDOX-CYCLING DRUG-SENSING TRANSCRIPTIONAL ACTIVATOR SOXR"/>
    <property type="match status" value="1"/>
</dbReference>
<dbReference type="PANTHER" id="PTHR30204:SF98">
    <property type="entry name" value="HTH-TYPE TRANSCRIPTIONAL REGULATOR ADHR"/>
    <property type="match status" value="1"/>
</dbReference>
<evidence type="ECO:0000259" key="2">
    <source>
        <dbReference type="PROSITE" id="PS50937"/>
    </source>
</evidence>
<dbReference type="OrthoDB" id="5242095at2"/>
<comment type="caution">
    <text evidence="3">The sequence shown here is derived from an EMBL/GenBank/DDBJ whole genome shotgun (WGS) entry which is preliminary data.</text>
</comment>
<reference evidence="3 4" key="1">
    <citation type="submission" date="2019-05" db="EMBL/GenBank/DDBJ databases">
        <title>Genome sequence of Cellulomonas hominis strain CS1.</title>
        <authorList>
            <person name="Belmont J."/>
            <person name="Maclea K.S."/>
        </authorList>
    </citation>
    <scope>NUCLEOTIDE SEQUENCE [LARGE SCALE GENOMIC DNA]</scope>
    <source>
        <strain evidence="3 4">CS1</strain>
    </source>
</reference>
<organism evidence="3 4">
    <name type="scientific">Cellulomonas hominis</name>
    <dbReference type="NCBI Taxonomy" id="156981"/>
    <lineage>
        <taxon>Bacteria</taxon>
        <taxon>Bacillati</taxon>
        <taxon>Actinomycetota</taxon>
        <taxon>Actinomycetes</taxon>
        <taxon>Micrococcales</taxon>
        <taxon>Cellulomonadaceae</taxon>
        <taxon>Cellulomonas</taxon>
    </lineage>
</organism>
<dbReference type="PROSITE" id="PS50937">
    <property type="entry name" value="HTH_MERR_2"/>
    <property type="match status" value="1"/>
</dbReference>
<evidence type="ECO:0000313" key="3">
    <source>
        <dbReference type="EMBL" id="TKR27037.1"/>
    </source>
</evidence>
<dbReference type="InterPro" id="IPR000551">
    <property type="entry name" value="MerR-type_HTH_dom"/>
</dbReference>
<evidence type="ECO:0000256" key="1">
    <source>
        <dbReference type="ARBA" id="ARBA00023125"/>
    </source>
</evidence>
<keyword evidence="1" id="KW-0238">DNA-binding</keyword>
<dbReference type="SMART" id="SM00422">
    <property type="entry name" value="HTH_MERR"/>
    <property type="match status" value="1"/>
</dbReference>